<reference evidence="5 6" key="1">
    <citation type="journal article" date="2015" name="Genome Biol.">
        <title>Comparative genomics of Steinernema reveals deeply conserved gene regulatory networks.</title>
        <authorList>
            <person name="Dillman A.R."/>
            <person name="Macchietto M."/>
            <person name="Porter C.F."/>
            <person name="Rogers A."/>
            <person name="Williams B."/>
            <person name="Antoshechkin I."/>
            <person name="Lee M.M."/>
            <person name="Goodwin Z."/>
            <person name="Lu X."/>
            <person name="Lewis E.E."/>
            <person name="Goodrich-Blair H."/>
            <person name="Stock S.P."/>
            <person name="Adams B.J."/>
            <person name="Sternberg P.W."/>
            <person name="Mortazavi A."/>
        </authorList>
    </citation>
    <scope>NUCLEOTIDE SEQUENCE [LARGE SCALE GENOMIC DNA]</scope>
    <source>
        <strain evidence="5 6">ALL</strain>
    </source>
</reference>
<dbReference type="PANTHER" id="PTHR43963">
    <property type="entry name" value="CARBONYL REDUCTASE 1-RELATED"/>
    <property type="match status" value="1"/>
</dbReference>
<dbReference type="PRINTS" id="PR00081">
    <property type="entry name" value="GDHRDH"/>
</dbReference>
<dbReference type="EMBL" id="AZBU02000005">
    <property type="protein sequence ID" value="TKR78046.1"/>
    <property type="molecule type" value="Genomic_DNA"/>
</dbReference>
<organism evidence="5 6">
    <name type="scientific">Steinernema carpocapsae</name>
    <name type="common">Entomopathogenic nematode</name>
    <dbReference type="NCBI Taxonomy" id="34508"/>
    <lineage>
        <taxon>Eukaryota</taxon>
        <taxon>Metazoa</taxon>
        <taxon>Ecdysozoa</taxon>
        <taxon>Nematoda</taxon>
        <taxon>Chromadorea</taxon>
        <taxon>Rhabditida</taxon>
        <taxon>Tylenchina</taxon>
        <taxon>Panagrolaimomorpha</taxon>
        <taxon>Strongyloidoidea</taxon>
        <taxon>Steinernematidae</taxon>
        <taxon>Steinernema</taxon>
    </lineage>
</organism>
<dbReference type="STRING" id="34508.A0A4U5N624"/>
<dbReference type="GO" id="GO:0016491">
    <property type="term" value="F:oxidoreductase activity"/>
    <property type="evidence" value="ECO:0007669"/>
    <property type="project" value="UniProtKB-KW"/>
</dbReference>
<dbReference type="Pfam" id="PF13561">
    <property type="entry name" value="adh_short_C2"/>
    <property type="match status" value="1"/>
</dbReference>
<keyword evidence="3" id="KW-0560">Oxidoreductase</keyword>
<reference evidence="5 6" key="2">
    <citation type="journal article" date="2019" name="G3 (Bethesda)">
        <title>Hybrid Assembly of the Genome of the Entomopathogenic Nematode Steinernema carpocapsae Identifies the X-Chromosome.</title>
        <authorList>
            <person name="Serra L."/>
            <person name="Macchietto M."/>
            <person name="Macias-Munoz A."/>
            <person name="McGill C.J."/>
            <person name="Rodriguez I.M."/>
            <person name="Rodriguez B."/>
            <person name="Murad R."/>
            <person name="Mortazavi A."/>
        </authorList>
    </citation>
    <scope>NUCLEOTIDE SEQUENCE [LARGE SCALE GENOMIC DNA]</scope>
    <source>
        <strain evidence="5 6">ALL</strain>
    </source>
</reference>
<sequence length="293" mass="32149">MSDESASAAPEVKPRIFVVTGANRGIGFAIVRGIAKQAENAVVYLTSRDAEAGVEAVNQIKTELGADLKSEVRTTTLDIADQKSVDDLAELLKAEHDGVDVLVNNAGIAFNEEIDEDSDEESSQETENRRRIEQTQSVLDVNYYGTKRVCNTLVPIMRPGGRIVNVTGKYKSELTADLLSVKVKVEDIDNFIENFQKLIQADDTSDVRFSNIMAAYKISKAAELAMTKVLARELKAKHIRVNACCPGYVATRLSDFEGSLTCEQGADTPVLLALERNAPGGTFVFERKILPWY</sequence>
<keyword evidence="6" id="KW-1185">Reference proteome</keyword>
<dbReference type="SUPFAM" id="SSF51735">
    <property type="entry name" value="NAD(P)-binding Rossmann-fold domains"/>
    <property type="match status" value="1"/>
</dbReference>
<dbReference type="PANTHER" id="PTHR43963:SF6">
    <property type="entry name" value="CHAIN DEHYDROGENASE FAMILY PROTEIN, PUTATIVE (AFU_ORTHOLOGUE AFUA_3G15350)-RELATED"/>
    <property type="match status" value="1"/>
</dbReference>
<accession>A0A4U5N624</accession>
<keyword evidence="2" id="KW-0521">NADP</keyword>
<dbReference type="Gene3D" id="3.40.50.720">
    <property type="entry name" value="NAD(P)-binding Rossmann-like Domain"/>
    <property type="match status" value="1"/>
</dbReference>
<name>A0A4U5N624_STECR</name>
<evidence type="ECO:0000256" key="4">
    <source>
        <dbReference type="RuleBase" id="RU000363"/>
    </source>
</evidence>
<evidence type="ECO:0000256" key="2">
    <source>
        <dbReference type="ARBA" id="ARBA00022857"/>
    </source>
</evidence>
<evidence type="ECO:0000256" key="3">
    <source>
        <dbReference type="ARBA" id="ARBA00023002"/>
    </source>
</evidence>
<dbReference type="PRINTS" id="PR00080">
    <property type="entry name" value="SDRFAMILY"/>
</dbReference>
<dbReference type="OrthoDB" id="7289984at2759"/>
<protein>
    <submittedName>
        <fullName evidence="5">Uncharacterized protein</fullName>
    </submittedName>
</protein>
<gene>
    <name evidence="5" type="ORF">L596_018915</name>
</gene>
<dbReference type="AlphaFoldDB" id="A0A4U5N624"/>
<comment type="similarity">
    <text evidence="1 4">Belongs to the short-chain dehydrogenases/reductases (SDR) family.</text>
</comment>
<evidence type="ECO:0000313" key="5">
    <source>
        <dbReference type="EMBL" id="TKR78046.1"/>
    </source>
</evidence>
<dbReference type="Proteomes" id="UP000298663">
    <property type="component" value="Unassembled WGS sequence"/>
</dbReference>
<evidence type="ECO:0000256" key="1">
    <source>
        <dbReference type="ARBA" id="ARBA00006484"/>
    </source>
</evidence>
<dbReference type="Pfam" id="PF00106">
    <property type="entry name" value="adh_short"/>
    <property type="match status" value="1"/>
</dbReference>
<dbReference type="InterPro" id="IPR002347">
    <property type="entry name" value="SDR_fam"/>
</dbReference>
<evidence type="ECO:0000313" key="6">
    <source>
        <dbReference type="Proteomes" id="UP000298663"/>
    </source>
</evidence>
<comment type="caution">
    <text evidence="5">The sequence shown here is derived from an EMBL/GenBank/DDBJ whole genome shotgun (WGS) entry which is preliminary data.</text>
</comment>
<dbReference type="InterPro" id="IPR036291">
    <property type="entry name" value="NAD(P)-bd_dom_sf"/>
</dbReference>
<proteinExistence type="inferred from homology"/>